<evidence type="ECO:0000256" key="1">
    <source>
        <dbReference type="ARBA" id="ARBA00008482"/>
    </source>
</evidence>
<dbReference type="PANTHER" id="PTHR15350:SF2">
    <property type="entry name" value="EUKARYOTIC TRANSLATION INITIATION FACTOR 3 SUBUNIT M"/>
    <property type="match status" value="1"/>
</dbReference>
<keyword evidence="6" id="KW-0812">Transmembrane</keyword>
<dbReference type="HAMAP" id="MF_03012">
    <property type="entry name" value="eIF3m"/>
    <property type="match status" value="1"/>
</dbReference>
<dbReference type="GO" id="GO:0016282">
    <property type="term" value="C:eukaryotic 43S preinitiation complex"/>
    <property type="evidence" value="ECO:0007669"/>
    <property type="project" value="UniProtKB-UniRule"/>
</dbReference>
<dbReference type="GO" id="GO:0003743">
    <property type="term" value="F:translation initiation factor activity"/>
    <property type="evidence" value="ECO:0007669"/>
    <property type="project" value="UniProtKB-UniRule"/>
</dbReference>
<comment type="function">
    <text evidence="5">Component of the eukaryotic translation initiation factor 3 (eIF-3) complex, which is involved in protein synthesis of a specialized repertoire of mRNAs and, together with other initiation factors, stimulates binding of mRNA and methionyl-tRNAi to the 40S ribosome. The eIF-3 complex specifically targets and initiates translation of a subset of mRNAs involved in cell proliferation.</text>
</comment>
<comment type="similarity">
    <text evidence="1">Belongs to the CSN7/EIF3M family. CSN7 subfamily.</text>
</comment>
<keyword evidence="9" id="KW-1185">Reference proteome</keyword>
<dbReference type="PANTHER" id="PTHR15350">
    <property type="entry name" value="COP9 SIGNALOSOME COMPLEX SUBUNIT 7/DENDRITIC CELL PROTEIN GA17"/>
    <property type="match status" value="1"/>
</dbReference>
<proteinExistence type="inferred from homology"/>
<organism evidence="8 9">
    <name type="scientific">Vigna unguiculata</name>
    <name type="common">Cowpea</name>
    <dbReference type="NCBI Taxonomy" id="3917"/>
    <lineage>
        <taxon>Eukaryota</taxon>
        <taxon>Viridiplantae</taxon>
        <taxon>Streptophyta</taxon>
        <taxon>Embryophyta</taxon>
        <taxon>Tracheophyta</taxon>
        <taxon>Spermatophyta</taxon>
        <taxon>Magnoliopsida</taxon>
        <taxon>eudicotyledons</taxon>
        <taxon>Gunneridae</taxon>
        <taxon>Pentapetalae</taxon>
        <taxon>rosids</taxon>
        <taxon>fabids</taxon>
        <taxon>Fabales</taxon>
        <taxon>Fabaceae</taxon>
        <taxon>Papilionoideae</taxon>
        <taxon>50 kb inversion clade</taxon>
        <taxon>NPAAA clade</taxon>
        <taxon>indigoferoid/millettioid clade</taxon>
        <taxon>Phaseoleae</taxon>
        <taxon>Vigna</taxon>
    </lineage>
</organism>
<dbReference type="Pfam" id="PF01399">
    <property type="entry name" value="PCI"/>
    <property type="match status" value="1"/>
</dbReference>
<dbReference type="SMART" id="SM00088">
    <property type="entry name" value="PINT"/>
    <property type="match status" value="1"/>
</dbReference>
<comment type="subcellular location">
    <subcellularLocation>
        <location evidence="5">Cytoplasm</location>
    </subcellularLocation>
</comment>
<dbReference type="InterPro" id="IPR045237">
    <property type="entry name" value="COPS7/eIF3m"/>
</dbReference>
<dbReference type="Proteomes" id="UP000501690">
    <property type="component" value="Linkage Group LG5"/>
</dbReference>
<keyword evidence="6" id="KW-1133">Transmembrane helix</keyword>
<dbReference type="AlphaFoldDB" id="A0A4D6LXL1"/>
<evidence type="ECO:0000259" key="7">
    <source>
        <dbReference type="PROSITE" id="PS50250"/>
    </source>
</evidence>
<dbReference type="SUPFAM" id="SSF46785">
    <property type="entry name" value="Winged helix' DNA-binding domain"/>
    <property type="match status" value="1"/>
</dbReference>
<dbReference type="InterPro" id="IPR040750">
    <property type="entry name" value="eIF3m_C_helix"/>
</dbReference>
<keyword evidence="6" id="KW-0472">Membrane</keyword>
<gene>
    <name evidence="8" type="ORF">DEO72_LG5g795</name>
</gene>
<dbReference type="InterPro" id="IPR000717">
    <property type="entry name" value="PCI_dom"/>
</dbReference>
<evidence type="ECO:0000313" key="8">
    <source>
        <dbReference type="EMBL" id="QCD92726.1"/>
    </source>
</evidence>
<dbReference type="EMBL" id="CP039349">
    <property type="protein sequence ID" value="QCD92726.1"/>
    <property type="molecule type" value="Genomic_DNA"/>
</dbReference>
<evidence type="ECO:0000256" key="4">
    <source>
        <dbReference type="ARBA" id="ARBA00022917"/>
    </source>
</evidence>
<dbReference type="InterPro" id="IPR036390">
    <property type="entry name" value="WH_DNA-bd_sf"/>
</dbReference>
<sequence>MTTVVPTSEEDAALSVVRFASELAWPMPVLRYFPSSPPNPYYLFSFFVVIVNGSVLCFVFPILVGQVTEPQVSRLCMEAQEFIVMGKWLELASLMITSAELIFSKRTAQGDRMPLILPAQYECVNKFCYFLIADIESIFTIICNLVTKTENTDEAMEIVKFITAKIVQQPNEKPAVRLKILINLYNLLETPYCQFYVYMKVLTLAVDGKVTEYIIPSFKKIDSFLKDWKIGIPEQRELFLIISNILKENKGMSKDAFKFLTNYLATFLGEDVHVLSEAKEVAARAIVEFVRIPDIFQCDFLDLPAVGQLEKDEKYAPLYQLLKIFLTERLDAYIDYYAANSTLLKNYGLVHEECITKMRLVSLVDLSSDGSCQIPYELIRDTLQINDDEVELWVVKAITSKLIDCKMDQMNQVIVVSHPSDRVFDQHEWHALRTKLGSWRGNIANVISTIQANKITEDGSQTAQGLVVR</sequence>
<evidence type="ECO:0000313" key="9">
    <source>
        <dbReference type="Proteomes" id="UP000501690"/>
    </source>
</evidence>
<dbReference type="GO" id="GO:0071541">
    <property type="term" value="C:eukaryotic translation initiation factor 3 complex, eIF3m"/>
    <property type="evidence" value="ECO:0007669"/>
    <property type="project" value="UniProtKB-UniRule"/>
</dbReference>
<evidence type="ECO:0000256" key="6">
    <source>
        <dbReference type="SAM" id="Phobius"/>
    </source>
</evidence>
<evidence type="ECO:0000256" key="3">
    <source>
        <dbReference type="ARBA" id="ARBA00022540"/>
    </source>
</evidence>
<keyword evidence="4 5" id="KW-0648">Protein biosynthesis</keyword>
<evidence type="ECO:0000256" key="2">
    <source>
        <dbReference type="ARBA" id="ARBA00022490"/>
    </source>
</evidence>
<dbReference type="GO" id="GO:0033290">
    <property type="term" value="C:eukaryotic 48S preinitiation complex"/>
    <property type="evidence" value="ECO:0007669"/>
    <property type="project" value="UniProtKB-UniRule"/>
</dbReference>
<protein>
    <recommendedName>
        <fullName evidence="5">Eukaryotic translation initiation factor 3 subunit M</fullName>
        <shortName evidence="5">eIF3m</shortName>
    </recommendedName>
</protein>
<dbReference type="Pfam" id="PF18005">
    <property type="entry name" value="eIF3m_C_helix"/>
    <property type="match status" value="1"/>
</dbReference>
<evidence type="ECO:0000256" key="5">
    <source>
        <dbReference type="HAMAP-Rule" id="MF_03012"/>
    </source>
</evidence>
<dbReference type="PROSITE" id="PS50250">
    <property type="entry name" value="PCI"/>
    <property type="match status" value="1"/>
</dbReference>
<keyword evidence="2 5" id="KW-0963">Cytoplasm</keyword>
<dbReference type="InterPro" id="IPR027528">
    <property type="entry name" value="eIF3m"/>
</dbReference>
<feature type="domain" description="PCI" evidence="7">
    <location>
        <begin position="255"/>
        <end position="421"/>
    </location>
</feature>
<comment type="similarity">
    <text evidence="5">Belongs to the eIF-3 subunit M family.</text>
</comment>
<dbReference type="GO" id="GO:0001732">
    <property type="term" value="P:formation of cytoplasmic translation initiation complex"/>
    <property type="evidence" value="ECO:0007669"/>
    <property type="project" value="UniProtKB-UniRule"/>
</dbReference>
<reference evidence="8 9" key="1">
    <citation type="submission" date="2019-04" db="EMBL/GenBank/DDBJ databases">
        <title>An improved genome assembly and genetic linkage map for asparagus bean, Vigna unguiculata ssp. sesquipedialis.</title>
        <authorList>
            <person name="Xia Q."/>
            <person name="Zhang R."/>
            <person name="Dong Y."/>
        </authorList>
    </citation>
    <scope>NUCLEOTIDE SEQUENCE [LARGE SCALE GENOMIC DNA]</scope>
    <source>
        <tissue evidence="8">Leaf</tissue>
    </source>
</reference>
<name>A0A4D6LXL1_VIGUN</name>
<accession>A0A4D6LXL1</accession>
<keyword evidence="3 5" id="KW-0396">Initiation factor</keyword>
<feature type="transmembrane region" description="Helical" evidence="6">
    <location>
        <begin position="41"/>
        <end position="64"/>
    </location>
</feature>
<comment type="subunit">
    <text evidence="5">Component of the eukaryotic translation initiation factor 3 (eIF-3) complex.</text>
</comment>